<proteinExistence type="inferred from homology"/>
<protein>
    <submittedName>
        <fullName evidence="2">TolB family protein</fullName>
    </submittedName>
</protein>
<dbReference type="Pfam" id="PF07676">
    <property type="entry name" value="PD40"/>
    <property type="match status" value="3"/>
</dbReference>
<comment type="caution">
    <text evidence="2">The sequence shown here is derived from an EMBL/GenBank/DDBJ whole genome shotgun (WGS) entry which is preliminary data.</text>
</comment>
<dbReference type="InterPro" id="IPR011042">
    <property type="entry name" value="6-blade_b-propeller_TolB-like"/>
</dbReference>
<accession>A0ABW3ZRE1</accession>
<gene>
    <name evidence="2" type="ORF">ACFQ4A_04665</name>
</gene>
<dbReference type="PANTHER" id="PTHR36842:SF1">
    <property type="entry name" value="PROTEIN TOLB"/>
    <property type="match status" value="1"/>
</dbReference>
<sequence length="345" mass="38868">MSLKMKNVSFITGMVLLFITLWGVGTFADAPNGFSGFGQSIDISPDDRELVFSYYHDDDAALYTVPVSGGKAESLAKPDEGKSYLHPTFSPDGEKIAFVEQWEEEGDDEERRYSQLRMVGRSDQSVETLMNTRDYVTEAVFSPDGESLYFLKADVYQNYSPIASERPHEVDVFRMDLETKETEQITSKNAYSMSSLDVAQDGNRLLYRTYDDQDQLVLRGLDDGREETIVPVGDFASNAPVISSPTFSPDGAYIVFSDVATKDENGTFIYEGFRMDLDSKQAEQLTSFHEHVTSPVFFHNQEMLMVTVDKNFSGSDPDYSYWQISTDGEGRNRVVIEMPEESETS</sequence>
<reference evidence="3" key="1">
    <citation type="journal article" date="2019" name="Int. J. Syst. Evol. Microbiol.">
        <title>The Global Catalogue of Microorganisms (GCM) 10K type strain sequencing project: providing services to taxonomists for standard genome sequencing and annotation.</title>
        <authorList>
            <consortium name="The Broad Institute Genomics Platform"/>
            <consortium name="The Broad Institute Genome Sequencing Center for Infectious Disease"/>
            <person name="Wu L."/>
            <person name="Ma J."/>
        </authorList>
    </citation>
    <scope>NUCLEOTIDE SEQUENCE [LARGE SCALE GENOMIC DNA]</scope>
    <source>
        <strain evidence="3">CCUG 54822</strain>
    </source>
</reference>
<name>A0ABW3ZRE1_9BACI</name>
<dbReference type="Gene3D" id="2.120.10.30">
    <property type="entry name" value="TolB, C-terminal domain"/>
    <property type="match status" value="2"/>
</dbReference>
<organism evidence="2 3">
    <name type="scientific">Lentibacillus salinarum</name>
    <dbReference type="NCBI Taxonomy" id="446820"/>
    <lineage>
        <taxon>Bacteria</taxon>
        <taxon>Bacillati</taxon>
        <taxon>Bacillota</taxon>
        <taxon>Bacilli</taxon>
        <taxon>Bacillales</taxon>
        <taxon>Bacillaceae</taxon>
        <taxon>Lentibacillus</taxon>
    </lineage>
</organism>
<dbReference type="InterPro" id="IPR011659">
    <property type="entry name" value="WD40"/>
</dbReference>
<dbReference type="Proteomes" id="UP001597178">
    <property type="component" value="Unassembled WGS sequence"/>
</dbReference>
<evidence type="ECO:0000256" key="1">
    <source>
        <dbReference type="ARBA" id="ARBA00009820"/>
    </source>
</evidence>
<dbReference type="EMBL" id="JBHTNH010000004">
    <property type="protein sequence ID" value="MFD1360960.1"/>
    <property type="molecule type" value="Genomic_DNA"/>
</dbReference>
<dbReference type="PANTHER" id="PTHR36842">
    <property type="entry name" value="PROTEIN TOLB HOMOLOG"/>
    <property type="match status" value="1"/>
</dbReference>
<keyword evidence="3" id="KW-1185">Reference proteome</keyword>
<dbReference type="SUPFAM" id="SSF82171">
    <property type="entry name" value="DPP6 N-terminal domain-like"/>
    <property type="match status" value="1"/>
</dbReference>
<comment type="similarity">
    <text evidence="1">Belongs to the TolB family.</text>
</comment>
<dbReference type="RefSeq" id="WP_382398062.1">
    <property type="nucleotide sequence ID" value="NZ_JBHTNH010000004.1"/>
</dbReference>
<evidence type="ECO:0000313" key="3">
    <source>
        <dbReference type="Proteomes" id="UP001597178"/>
    </source>
</evidence>
<evidence type="ECO:0000313" key="2">
    <source>
        <dbReference type="EMBL" id="MFD1360960.1"/>
    </source>
</evidence>